<evidence type="ECO:0000256" key="1">
    <source>
        <dbReference type="ARBA" id="ARBA00004141"/>
    </source>
</evidence>
<dbReference type="AlphaFoldDB" id="A0A3N4I925"/>
<dbReference type="Proteomes" id="UP000275078">
    <property type="component" value="Unassembled WGS sequence"/>
</dbReference>
<dbReference type="GO" id="GO:0016020">
    <property type="term" value="C:membrane"/>
    <property type="evidence" value="ECO:0007669"/>
    <property type="project" value="UniProtKB-SubCell"/>
</dbReference>
<keyword evidence="10" id="KW-1185">Reference proteome</keyword>
<feature type="transmembrane region" description="Helical" evidence="7">
    <location>
        <begin position="102"/>
        <end position="124"/>
    </location>
</feature>
<evidence type="ECO:0000256" key="7">
    <source>
        <dbReference type="SAM" id="Phobius"/>
    </source>
</evidence>
<dbReference type="InterPro" id="IPR052337">
    <property type="entry name" value="SAT4-like"/>
</dbReference>
<reference evidence="9 10" key="1">
    <citation type="journal article" date="2018" name="Nat. Ecol. Evol.">
        <title>Pezizomycetes genomes reveal the molecular basis of ectomycorrhizal truffle lifestyle.</title>
        <authorList>
            <person name="Murat C."/>
            <person name="Payen T."/>
            <person name="Noel B."/>
            <person name="Kuo A."/>
            <person name="Morin E."/>
            <person name="Chen J."/>
            <person name="Kohler A."/>
            <person name="Krizsan K."/>
            <person name="Balestrini R."/>
            <person name="Da Silva C."/>
            <person name="Montanini B."/>
            <person name="Hainaut M."/>
            <person name="Levati E."/>
            <person name="Barry K.W."/>
            <person name="Belfiori B."/>
            <person name="Cichocki N."/>
            <person name="Clum A."/>
            <person name="Dockter R.B."/>
            <person name="Fauchery L."/>
            <person name="Guy J."/>
            <person name="Iotti M."/>
            <person name="Le Tacon F."/>
            <person name="Lindquist E.A."/>
            <person name="Lipzen A."/>
            <person name="Malagnac F."/>
            <person name="Mello A."/>
            <person name="Molinier V."/>
            <person name="Miyauchi S."/>
            <person name="Poulain J."/>
            <person name="Riccioni C."/>
            <person name="Rubini A."/>
            <person name="Sitrit Y."/>
            <person name="Splivallo R."/>
            <person name="Traeger S."/>
            <person name="Wang M."/>
            <person name="Zifcakova L."/>
            <person name="Wipf D."/>
            <person name="Zambonelli A."/>
            <person name="Paolocci F."/>
            <person name="Nowrousian M."/>
            <person name="Ottonello S."/>
            <person name="Baldrian P."/>
            <person name="Spatafora J.W."/>
            <person name="Henrissat B."/>
            <person name="Nagy L.G."/>
            <person name="Aury J.M."/>
            <person name="Wincker P."/>
            <person name="Grigoriev I.V."/>
            <person name="Bonfante P."/>
            <person name="Martin F.M."/>
        </authorList>
    </citation>
    <scope>NUCLEOTIDE SEQUENCE [LARGE SCALE GENOMIC DNA]</scope>
    <source>
        <strain evidence="9 10">RN42</strain>
    </source>
</reference>
<evidence type="ECO:0000313" key="9">
    <source>
        <dbReference type="EMBL" id="RPA81148.1"/>
    </source>
</evidence>
<feature type="transmembrane region" description="Helical" evidence="7">
    <location>
        <begin position="25"/>
        <end position="46"/>
    </location>
</feature>
<dbReference type="OrthoDB" id="3897607at2759"/>
<evidence type="ECO:0000256" key="4">
    <source>
        <dbReference type="ARBA" id="ARBA00023136"/>
    </source>
</evidence>
<feature type="transmembrane region" description="Helical" evidence="7">
    <location>
        <begin position="183"/>
        <end position="206"/>
    </location>
</feature>
<dbReference type="EMBL" id="ML119682">
    <property type="protein sequence ID" value="RPA81148.1"/>
    <property type="molecule type" value="Genomic_DNA"/>
</dbReference>
<protein>
    <recommendedName>
        <fullName evidence="8">Rhodopsin domain-containing protein</fullName>
    </recommendedName>
</protein>
<keyword evidence="2 7" id="KW-0812">Transmembrane</keyword>
<accession>A0A3N4I925</accession>
<evidence type="ECO:0000313" key="10">
    <source>
        <dbReference type="Proteomes" id="UP000275078"/>
    </source>
</evidence>
<organism evidence="9 10">
    <name type="scientific">Ascobolus immersus RN42</name>
    <dbReference type="NCBI Taxonomy" id="1160509"/>
    <lineage>
        <taxon>Eukaryota</taxon>
        <taxon>Fungi</taxon>
        <taxon>Dikarya</taxon>
        <taxon>Ascomycota</taxon>
        <taxon>Pezizomycotina</taxon>
        <taxon>Pezizomycetes</taxon>
        <taxon>Pezizales</taxon>
        <taxon>Ascobolaceae</taxon>
        <taxon>Ascobolus</taxon>
    </lineage>
</organism>
<dbReference type="InterPro" id="IPR049326">
    <property type="entry name" value="Rhodopsin_dom_fungi"/>
</dbReference>
<keyword evidence="4 7" id="KW-0472">Membrane</keyword>
<keyword evidence="3 7" id="KW-1133">Transmembrane helix</keyword>
<feature type="transmembrane region" description="Helical" evidence="7">
    <location>
        <begin position="136"/>
        <end position="156"/>
    </location>
</feature>
<dbReference type="PANTHER" id="PTHR33048:SF96">
    <property type="entry name" value="INTEGRAL MEMBRANE PROTEIN"/>
    <property type="match status" value="1"/>
</dbReference>
<comment type="similarity">
    <text evidence="5">Belongs to the SAT4 family.</text>
</comment>
<feature type="transmembrane region" description="Helical" evidence="7">
    <location>
        <begin position="247"/>
        <end position="272"/>
    </location>
</feature>
<dbReference type="PANTHER" id="PTHR33048">
    <property type="entry name" value="PTH11-LIKE INTEGRAL MEMBRANE PROTEIN (AFU_ORTHOLOGUE AFUA_5G11245)"/>
    <property type="match status" value="1"/>
</dbReference>
<dbReference type="Pfam" id="PF20684">
    <property type="entry name" value="Fung_rhodopsin"/>
    <property type="match status" value="1"/>
</dbReference>
<evidence type="ECO:0000259" key="8">
    <source>
        <dbReference type="Pfam" id="PF20684"/>
    </source>
</evidence>
<feature type="transmembrane region" description="Helical" evidence="7">
    <location>
        <begin position="58"/>
        <end position="75"/>
    </location>
</feature>
<dbReference type="STRING" id="1160509.A0A3N4I925"/>
<feature type="region of interest" description="Disordered" evidence="6">
    <location>
        <begin position="319"/>
        <end position="341"/>
    </location>
</feature>
<gene>
    <name evidence="9" type="ORF">BJ508DRAFT_117180</name>
</gene>
<feature type="transmembrane region" description="Helical" evidence="7">
    <location>
        <begin position="218"/>
        <end position="241"/>
    </location>
</feature>
<evidence type="ECO:0000256" key="2">
    <source>
        <dbReference type="ARBA" id="ARBA00022692"/>
    </source>
</evidence>
<comment type="subcellular location">
    <subcellularLocation>
        <location evidence="1">Membrane</location>
        <topology evidence="1">Multi-pass membrane protein</topology>
    </subcellularLocation>
</comment>
<evidence type="ECO:0000256" key="5">
    <source>
        <dbReference type="ARBA" id="ARBA00038359"/>
    </source>
</evidence>
<proteinExistence type="inferred from homology"/>
<name>A0A3N4I925_ASCIM</name>
<sequence>MASSTHLLPRDSRSDYEKEDFGPTLLSFTAILTLFVVITTGLRVYTRFKSKMLGSDDYTIGFTALLAVVRFALQIEQDKYGNGRHREFVPVADYVHNNMLGWYGQVILFASSAFLKISICLLLLRIKETRRLRMFMYGVMAGLVITNFGCIVILIAQCQPTSKYWTGSPEGKCWDTRVRIYSIYFTISYNLVIDLLLSLTPLKIIWNLQITMQKKLQIWALMSLGCIATGFGVARAASLGLKTSDLSWTYCIAALWSNLELYLGIIAANLSLSRFMYSYFKDGKGGSPHGSVNNRSGYLNSTHSKGDFFVPAGAGNNTHISTNKMHKRPPSTSQSDDSDIPLEPCIQKTVEVWQTSEGGLANEKEQSHVVVQQA</sequence>
<evidence type="ECO:0000256" key="3">
    <source>
        <dbReference type="ARBA" id="ARBA00022989"/>
    </source>
</evidence>
<evidence type="ECO:0000256" key="6">
    <source>
        <dbReference type="SAM" id="MobiDB-lite"/>
    </source>
</evidence>
<feature type="domain" description="Rhodopsin" evidence="8">
    <location>
        <begin position="42"/>
        <end position="276"/>
    </location>
</feature>